<dbReference type="Proteomes" id="UP000183208">
    <property type="component" value="Unassembled WGS sequence"/>
</dbReference>
<proteinExistence type="predicted"/>
<gene>
    <name evidence="1" type="ORF">SAMN05444171_0326</name>
</gene>
<protein>
    <submittedName>
        <fullName evidence="1">Uncharacterized protein</fullName>
    </submittedName>
</protein>
<dbReference type="EMBL" id="FNTI01000001">
    <property type="protein sequence ID" value="SEB96060.1"/>
    <property type="molecule type" value="Genomic_DNA"/>
</dbReference>
<dbReference type="AlphaFoldDB" id="A0A1M7KIY8"/>
<evidence type="ECO:0000313" key="1">
    <source>
        <dbReference type="EMBL" id="SEB96060.1"/>
    </source>
</evidence>
<reference evidence="1 2" key="1">
    <citation type="submission" date="2016-10" db="EMBL/GenBank/DDBJ databases">
        <authorList>
            <person name="de Groot N.N."/>
        </authorList>
    </citation>
    <scope>NUCLEOTIDE SEQUENCE [LARGE SCALE GENOMIC DNA]</scope>
    <source>
        <strain evidence="1 2">GAS522</strain>
    </source>
</reference>
<accession>A0A1M7KIY8</accession>
<name>A0A1M7KIY8_9BRAD</name>
<evidence type="ECO:0000313" key="2">
    <source>
        <dbReference type="Proteomes" id="UP000183208"/>
    </source>
</evidence>
<sequence>MDRAEHLAFWTLVLKNKKLACDAVVRTTYQGGTESGVDNWSIGCRDGYEYSVNIEPNNAQDAGCTGNAFARSAE</sequence>
<organism evidence="1 2">
    <name type="scientific">Bradyrhizobium lablabi</name>
    <dbReference type="NCBI Taxonomy" id="722472"/>
    <lineage>
        <taxon>Bacteria</taxon>
        <taxon>Pseudomonadati</taxon>
        <taxon>Pseudomonadota</taxon>
        <taxon>Alphaproteobacteria</taxon>
        <taxon>Hyphomicrobiales</taxon>
        <taxon>Nitrobacteraceae</taxon>
        <taxon>Bradyrhizobium</taxon>
    </lineage>
</organism>